<evidence type="ECO:0000313" key="6">
    <source>
        <dbReference type="EMBL" id="KXB02378.1"/>
    </source>
</evidence>
<dbReference type="Pfam" id="PF01198">
    <property type="entry name" value="Ribosomal_L31e"/>
    <property type="match status" value="1"/>
</dbReference>
<comment type="similarity">
    <text evidence="1 5">Belongs to the eukaryotic ribosomal protein eL31 family.</text>
</comment>
<comment type="caution">
    <text evidence="6">The sequence shown here is derived from an EMBL/GenBank/DDBJ whole genome shotgun (WGS) entry which is preliminary data.</text>
</comment>
<evidence type="ECO:0000256" key="3">
    <source>
        <dbReference type="ARBA" id="ARBA00023274"/>
    </source>
</evidence>
<dbReference type="InterPro" id="IPR000054">
    <property type="entry name" value="Ribosomal_eL31"/>
</dbReference>
<dbReference type="SMART" id="SM01380">
    <property type="entry name" value="Ribosomal_L31e"/>
    <property type="match status" value="1"/>
</dbReference>
<dbReference type="InterPro" id="IPR023621">
    <property type="entry name" value="Ribosomal_eL31_dom_sf"/>
</dbReference>
<organism evidence="6 7">
    <name type="scientific">candidate division MSBL1 archaeon SCGC-AAA261F17</name>
    <dbReference type="NCBI Taxonomy" id="1698274"/>
    <lineage>
        <taxon>Archaea</taxon>
        <taxon>Methanobacteriati</taxon>
        <taxon>Methanobacteriota</taxon>
        <taxon>candidate division MSBL1</taxon>
    </lineage>
</organism>
<dbReference type="NCBIfam" id="NF002258">
    <property type="entry name" value="PRK01192.1-1"/>
    <property type="match status" value="1"/>
</dbReference>
<dbReference type="CDD" id="cd00463">
    <property type="entry name" value="Ribosomal_L31e"/>
    <property type="match status" value="1"/>
</dbReference>
<keyword evidence="3 5" id="KW-0687">Ribonucleoprotein</keyword>
<proteinExistence type="inferred from homology"/>
<name>A0A133V7E9_9EURY</name>
<dbReference type="GO" id="GO:0022625">
    <property type="term" value="C:cytosolic large ribosomal subunit"/>
    <property type="evidence" value="ECO:0007669"/>
    <property type="project" value="TreeGrafter"/>
</dbReference>
<dbReference type="GO" id="GO:0003735">
    <property type="term" value="F:structural constituent of ribosome"/>
    <property type="evidence" value="ECO:0007669"/>
    <property type="project" value="InterPro"/>
</dbReference>
<accession>A0A133V7E9</accession>
<evidence type="ECO:0000256" key="4">
    <source>
        <dbReference type="ARBA" id="ARBA00035230"/>
    </source>
</evidence>
<protein>
    <recommendedName>
        <fullName evidence="4 5">Large ribosomal subunit protein eL31</fullName>
    </recommendedName>
</protein>
<keyword evidence="2 5" id="KW-0689">Ribosomal protein</keyword>
<reference evidence="6 7" key="1">
    <citation type="journal article" date="2016" name="Sci. Rep.">
        <title>Metabolic traits of an uncultured archaeal lineage -MSBL1- from brine pools of the Red Sea.</title>
        <authorList>
            <person name="Mwirichia R."/>
            <person name="Alam I."/>
            <person name="Rashid M."/>
            <person name="Vinu M."/>
            <person name="Ba-Alawi W."/>
            <person name="Anthony Kamau A."/>
            <person name="Kamanda Ngugi D."/>
            <person name="Goker M."/>
            <person name="Klenk H.P."/>
            <person name="Bajic V."/>
            <person name="Stingl U."/>
        </authorList>
    </citation>
    <scope>NUCLEOTIDE SEQUENCE [LARGE SCALE GENOMIC DNA]</scope>
    <source>
        <strain evidence="6">SCGC-AAA261F17</strain>
    </source>
</reference>
<dbReference type="PANTHER" id="PTHR10956">
    <property type="entry name" value="60S RIBOSOMAL PROTEIN L31"/>
    <property type="match status" value="1"/>
</dbReference>
<dbReference type="Proteomes" id="UP000070035">
    <property type="component" value="Unassembled WGS sequence"/>
</dbReference>
<sequence length="83" mass="9486">MPEEQVYTIPLKDARKTQKQKRAARAAKLVKEFLKRHMKSEIVNLDQELNNQLWKHSAGNPPPKIRVKAIRQDDGAVLASLAE</sequence>
<evidence type="ECO:0000256" key="1">
    <source>
        <dbReference type="ARBA" id="ARBA00010808"/>
    </source>
</evidence>
<dbReference type="Gene3D" id="3.10.440.10">
    <property type="match status" value="1"/>
</dbReference>
<gene>
    <name evidence="5" type="primary">rpl31e</name>
    <name evidence="6" type="ORF">AKJ44_00570</name>
</gene>
<dbReference type="SUPFAM" id="SSF54575">
    <property type="entry name" value="Ribosomal protein L31e"/>
    <property type="match status" value="1"/>
</dbReference>
<keyword evidence="7" id="KW-1185">Reference proteome</keyword>
<dbReference type="GO" id="GO:0002181">
    <property type="term" value="P:cytoplasmic translation"/>
    <property type="evidence" value="ECO:0007669"/>
    <property type="project" value="TreeGrafter"/>
</dbReference>
<evidence type="ECO:0000313" key="7">
    <source>
        <dbReference type="Proteomes" id="UP000070035"/>
    </source>
</evidence>
<dbReference type="AlphaFoldDB" id="A0A133V7E9"/>
<evidence type="ECO:0000256" key="5">
    <source>
        <dbReference type="HAMAP-Rule" id="MF_00410"/>
    </source>
</evidence>
<dbReference type="EMBL" id="LHXY01000004">
    <property type="protein sequence ID" value="KXB02378.1"/>
    <property type="molecule type" value="Genomic_DNA"/>
</dbReference>
<dbReference type="PANTHER" id="PTHR10956:SF0">
    <property type="entry name" value="60S RIBOSOMAL PROTEIN L31"/>
    <property type="match status" value="1"/>
</dbReference>
<evidence type="ECO:0000256" key="2">
    <source>
        <dbReference type="ARBA" id="ARBA00022980"/>
    </source>
</evidence>
<dbReference type="HAMAP" id="MF_00410">
    <property type="entry name" value="Ribosomal_eL31"/>
    <property type="match status" value="1"/>
</dbReference>